<dbReference type="Pfam" id="PF02540">
    <property type="entry name" value="NAD_synthase"/>
    <property type="match status" value="1"/>
</dbReference>
<keyword evidence="2" id="KW-0547">Nucleotide-binding</keyword>
<dbReference type="InterPro" id="IPR025777">
    <property type="entry name" value="GMPS_ATP_PPase_dom"/>
</dbReference>
<dbReference type="Gene3D" id="3.40.50.620">
    <property type="entry name" value="HUPs"/>
    <property type="match status" value="1"/>
</dbReference>
<evidence type="ECO:0000256" key="5">
    <source>
        <dbReference type="ARBA" id="ARBA00022840"/>
    </source>
</evidence>
<evidence type="ECO:0000256" key="2">
    <source>
        <dbReference type="ARBA" id="ARBA00022741"/>
    </source>
</evidence>
<evidence type="ECO:0000259" key="6">
    <source>
        <dbReference type="PROSITE" id="PS51553"/>
    </source>
</evidence>
<sequence>MINTFTRHFHLNLHYVEAEERFLSKLAGISDPERKRKIIGEEFIGVFGEEARKMGKVEFLAQGTLYPDVIESRSAKGGPSATIKSHHNVGGLPSDLHFKLLEPLKDLFKDEVRILAKQLGLPEKILNRQPFPGPGLAVRIMGEVTRPRLQILREADIIVAA</sequence>
<organism evidence="7">
    <name type="scientific">marine sediment metagenome</name>
    <dbReference type="NCBI Taxonomy" id="412755"/>
    <lineage>
        <taxon>unclassified sequences</taxon>
        <taxon>metagenomes</taxon>
        <taxon>ecological metagenomes</taxon>
    </lineage>
</organism>
<dbReference type="Gene3D" id="3.30.300.10">
    <property type="match status" value="1"/>
</dbReference>
<dbReference type="SUPFAM" id="SSF52402">
    <property type="entry name" value="Adenine nucleotide alpha hydrolases-like"/>
    <property type="match status" value="1"/>
</dbReference>
<evidence type="ECO:0000256" key="1">
    <source>
        <dbReference type="ARBA" id="ARBA00022598"/>
    </source>
</evidence>
<keyword evidence="3" id="KW-0332">GMP biosynthesis</keyword>
<name>X1CMA8_9ZZZZ</name>
<dbReference type="PANTHER" id="PTHR11922">
    <property type="entry name" value="GMP SYNTHASE-RELATED"/>
    <property type="match status" value="1"/>
</dbReference>
<dbReference type="GO" id="GO:0003921">
    <property type="term" value="F:GMP synthase activity"/>
    <property type="evidence" value="ECO:0007669"/>
    <property type="project" value="InterPro"/>
</dbReference>
<reference evidence="7" key="1">
    <citation type="journal article" date="2014" name="Front. Microbiol.">
        <title>High frequency of phylogenetically diverse reductive dehalogenase-homologous genes in deep subseafloor sedimentary metagenomes.</title>
        <authorList>
            <person name="Kawai M."/>
            <person name="Futagami T."/>
            <person name="Toyoda A."/>
            <person name="Takaki Y."/>
            <person name="Nishi S."/>
            <person name="Hori S."/>
            <person name="Arai W."/>
            <person name="Tsubouchi T."/>
            <person name="Morono Y."/>
            <person name="Uchiyama I."/>
            <person name="Ito T."/>
            <person name="Fujiyama A."/>
            <person name="Inagaki F."/>
            <person name="Takami H."/>
        </authorList>
    </citation>
    <scope>NUCLEOTIDE SEQUENCE</scope>
    <source>
        <strain evidence="7">Expedition CK06-06</strain>
    </source>
</reference>
<dbReference type="GO" id="GO:0005829">
    <property type="term" value="C:cytosol"/>
    <property type="evidence" value="ECO:0007669"/>
    <property type="project" value="TreeGrafter"/>
</dbReference>
<dbReference type="InterPro" id="IPR014729">
    <property type="entry name" value="Rossmann-like_a/b/a_fold"/>
</dbReference>
<evidence type="ECO:0000256" key="3">
    <source>
        <dbReference type="ARBA" id="ARBA00022749"/>
    </source>
</evidence>
<dbReference type="EMBL" id="BART01026208">
    <property type="protein sequence ID" value="GAG94122.1"/>
    <property type="molecule type" value="Genomic_DNA"/>
</dbReference>
<dbReference type="AlphaFoldDB" id="X1CMA8"/>
<feature type="non-terminal residue" evidence="7">
    <location>
        <position position="161"/>
    </location>
</feature>
<gene>
    <name evidence="7" type="ORF">S01H4_46821</name>
</gene>
<keyword evidence="1" id="KW-0436">Ligase</keyword>
<dbReference type="PROSITE" id="PS51553">
    <property type="entry name" value="GMPS_ATP_PPASE"/>
    <property type="match status" value="1"/>
</dbReference>
<comment type="caution">
    <text evidence="7">The sequence shown here is derived from an EMBL/GenBank/DDBJ whole genome shotgun (WGS) entry which is preliminary data.</text>
</comment>
<evidence type="ECO:0000256" key="4">
    <source>
        <dbReference type="ARBA" id="ARBA00022755"/>
    </source>
</evidence>
<dbReference type="GO" id="GO:0005524">
    <property type="term" value="F:ATP binding"/>
    <property type="evidence" value="ECO:0007669"/>
    <property type="project" value="UniProtKB-KW"/>
</dbReference>
<dbReference type="InterPro" id="IPR022310">
    <property type="entry name" value="NAD/GMP_synthase"/>
</dbReference>
<keyword evidence="5" id="KW-0067">ATP-binding</keyword>
<keyword evidence="4" id="KW-0658">Purine biosynthesis</keyword>
<protein>
    <recommendedName>
        <fullName evidence="6">GMPS ATP-PPase domain-containing protein</fullName>
    </recommendedName>
</protein>
<feature type="domain" description="GMPS ATP-PPase" evidence="6">
    <location>
        <begin position="1"/>
        <end position="128"/>
    </location>
</feature>
<accession>X1CMA8</accession>
<dbReference type="PANTHER" id="PTHR11922:SF2">
    <property type="entry name" value="GMP SYNTHASE [GLUTAMINE-HYDROLYZING]"/>
    <property type="match status" value="1"/>
</dbReference>
<evidence type="ECO:0000313" key="7">
    <source>
        <dbReference type="EMBL" id="GAG94122.1"/>
    </source>
</evidence>
<proteinExistence type="predicted"/>